<comment type="subcellular location">
    <subcellularLocation>
        <location evidence="1">Secreted</location>
    </subcellularLocation>
</comment>
<keyword evidence="4" id="KW-0732">Signal</keyword>
<sequence>MSPYLMLCQPHLRCGDKFYDPLQHCCYDNAVVPLGRTQRYGNCTFRVCFEQCCPWSLISEASLMVKMKGQKCPSALTSDDRLCRRPCFQHCCLEHLGSQHQAVVRLQVPAMRPDYPRSVLK</sequence>
<accession>A0A6J3GL10</accession>
<evidence type="ECO:0000256" key="2">
    <source>
        <dbReference type="ARBA" id="ARBA00009529"/>
    </source>
</evidence>
<organism evidence="5 6">
    <name type="scientific">Sapajus apella</name>
    <name type="common">Brown-capped capuchin</name>
    <name type="synonym">Cebus apella</name>
    <dbReference type="NCBI Taxonomy" id="9515"/>
    <lineage>
        <taxon>Eukaryota</taxon>
        <taxon>Metazoa</taxon>
        <taxon>Chordata</taxon>
        <taxon>Craniata</taxon>
        <taxon>Vertebrata</taxon>
        <taxon>Euteleostomi</taxon>
        <taxon>Mammalia</taxon>
        <taxon>Eutheria</taxon>
        <taxon>Euarchontoglires</taxon>
        <taxon>Primates</taxon>
        <taxon>Haplorrhini</taxon>
        <taxon>Platyrrhini</taxon>
        <taxon>Cebidae</taxon>
        <taxon>Cebinae</taxon>
        <taxon>Sapajus</taxon>
    </lineage>
</organism>
<evidence type="ECO:0000256" key="3">
    <source>
        <dbReference type="ARBA" id="ARBA00022525"/>
    </source>
</evidence>
<reference evidence="6" key="1">
    <citation type="submission" date="2025-08" db="UniProtKB">
        <authorList>
            <consortium name="RefSeq"/>
        </authorList>
    </citation>
    <scope>IDENTIFICATION</scope>
    <source>
        <tissue evidence="6">Blood</tissue>
    </source>
</reference>
<protein>
    <submittedName>
        <fullName evidence="6">Insulin growth factor-like family member 1</fullName>
    </submittedName>
</protein>
<keyword evidence="5" id="KW-1185">Reference proteome</keyword>
<dbReference type="PANTHER" id="PTHR34827">
    <property type="entry name" value="INSULIN GROWTH FACTOR-LIKE FAMILY MEMBER 3-RELATED"/>
    <property type="match status" value="1"/>
</dbReference>
<comment type="similarity">
    <text evidence="2">Belongs to the IGFL family.</text>
</comment>
<evidence type="ECO:0000256" key="1">
    <source>
        <dbReference type="ARBA" id="ARBA00004613"/>
    </source>
</evidence>
<dbReference type="GeneID" id="116539686"/>
<gene>
    <name evidence="6" type="primary">LOC116539686</name>
</gene>
<dbReference type="GO" id="GO:0005102">
    <property type="term" value="F:signaling receptor binding"/>
    <property type="evidence" value="ECO:0007669"/>
    <property type="project" value="TreeGrafter"/>
</dbReference>
<keyword evidence="3" id="KW-0964">Secreted</keyword>
<dbReference type="PANTHER" id="PTHR34827:SF2">
    <property type="entry name" value="INSULIN GROWTH FACTOR-LIKE FAMILY MEMBER 1"/>
    <property type="match status" value="1"/>
</dbReference>
<name>A0A6J3GL10_SAPAP</name>
<dbReference type="RefSeq" id="XP_032118733.1">
    <property type="nucleotide sequence ID" value="XM_032262842.1"/>
</dbReference>
<dbReference type="Proteomes" id="UP000504640">
    <property type="component" value="Unplaced"/>
</dbReference>
<dbReference type="GO" id="GO:0005615">
    <property type="term" value="C:extracellular space"/>
    <property type="evidence" value="ECO:0007669"/>
    <property type="project" value="TreeGrafter"/>
</dbReference>
<dbReference type="InterPro" id="IPR032744">
    <property type="entry name" value="IGFL"/>
</dbReference>
<proteinExistence type="inferred from homology"/>
<dbReference type="Pfam" id="PF14653">
    <property type="entry name" value="IGFL"/>
    <property type="match status" value="2"/>
</dbReference>
<evidence type="ECO:0000313" key="5">
    <source>
        <dbReference type="Proteomes" id="UP000504640"/>
    </source>
</evidence>
<dbReference type="AlphaFoldDB" id="A0A6J3GL10"/>
<evidence type="ECO:0000313" key="6">
    <source>
        <dbReference type="RefSeq" id="XP_032118733.1"/>
    </source>
</evidence>
<evidence type="ECO:0000256" key="4">
    <source>
        <dbReference type="ARBA" id="ARBA00022729"/>
    </source>
</evidence>